<dbReference type="Gramene" id="CDF40451">
    <property type="protein sequence ID" value="CDF40451"/>
    <property type="gene ID" value="CHC_T00010332001"/>
</dbReference>
<dbReference type="AlphaFoldDB" id="R7QSG6"/>
<evidence type="ECO:0000256" key="2">
    <source>
        <dbReference type="ARBA" id="ARBA00022664"/>
    </source>
</evidence>
<gene>
    <name evidence="11" type="ORF">CHC_T00010332001</name>
</gene>
<evidence type="ECO:0000256" key="9">
    <source>
        <dbReference type="SAM" id="MobiDB-lite"/>
    </source>
</evidence>
<dbReference type="GO" id="GO:0008380">
    <property type="term" value="P:RNA splicing"/>
    <property type="evidence" value="ECO:0007669"/>
    <property type="project" value="UniProtKB-KW"/>
</dbReference>
<keyword evidence="5 8" id="KW-0508">mRNA splicing</keyword>
<name>R7QSG6_CHOCR</name>
<dbReference type="NCBIfam" id="TIGR01642">
    <property type="entry name" value="U2AF_lg"/>
    <property type="match status" value="1"/>
</dbReference>
<dbReference type="InterPro" id="IPR006529">
    <property type="entry name" value="U2AF_lg"/>
</dbReference>
<dbReference type="GO" id="GO:0003723">
    <property type="term" value="F:RNA binding"/>
    <property type="evidence" value="ECO:0007669"/>
    <property type="project" value="UniProtKB-UniRule"/>
</dbReference>
<dbReference type="GO" id="GO:0005634">
    <property type="term" value="C:nucleus"/>
    <property type="evidence" value="ECO:0007669"/>
    <property type="project" value="UniProtKB-SubCell"/>
</dbReference>
<reference evidence="12" key="1">
    <citation type="journal article" date="2013" name="Proc. Natl. Acad. Sci. U.S.A.">
        <title>Genome structure and metabolic features in the red seaweed Chondrus crispus shed light on evolution of the Archaeplastida.</title>
        <authorList>
            <person name="Collen J."/>
            <person name="Porcel B."/>
            <person name="Carre W."/>
            <person name="Ball S.G."/>
            <person name="Chaparro C."/>
            <person name="Tonon T."/>
            <person name="Barbeyron T."/>
            <person name="Michel G."/>
            <person name="Noel B."/>
            <person name="Valentin K."/>
            <person name="Elias M."/>
            <person name="Artiguenave F."/>
            <person name="Arun A."/>
            <person name="Aury J.M."/>
            <person name="Barbosa-Neto J.F."/>
            <person name="Bothwell J.H."/>
            <person name="Bouget F.Y."/>
            <person name="Brillet L."/>
            <person name="Cabello-Hurtado F."/>
            <person name="Capella-Gutierrez S."/>
            <person name="Charrier B."/>
            <person name="Cladiere L."/>
            <person name="Cock J.M."/>
            <person name="Coelho S.M."/>
            <person name="Colleoni C."/>
            <person name="Czjzek M."/>
            <person name="Da Silva C."/>
            <person name="Delage L."/>
            <person name="Denoeud F."/>
            <person name="Deschamps P."/>
            <person name="Dittami S.M."/>
            <person name="Gabaldon T."/>
            <person name="Gachon C.M."/>
            <person name="Groisillier A."/>
            <person name="Herve C."/>
            <person name="Jabbari K."/>
            <person name="Katinka M."/>
            <person name="Kloareg B."/>
            <person name="Kowalczyk N."/>
            <person name="Labadie K."/>
            <person name="Leblanc C."/>
            <person name="Lopez P.J."/>
            <person name="McLachlan D.H."/>
            <person name="Meslet-Cladiere L."/>
            <person name="Moustafa A."/>
            <person name="Nehr Z."/>
            <person name="Nyvall Collen P."/>
            <person name="Panaud O."/>
            <person name="Partensky F."/>
            <person name="Poulain J."/>
            <person name="Rensing S.A."/>
            <person name="Rousvoal S."/>
            <person name="Samson G."/>
            <person name="Symeonidi A."/>
            <person name="Weissenbach J."/>
            <person name="Zambounis A."/>
            <person name="Wincker P."/>
            <person name="Boyen C."/>
        </authorList>
    </citation>
    <scope>NUCLEOTIDE SEQUENCE [LARGE SCALE GENOMIC DNA]</scope>
    <source>
        <strain evidence="12">cv. Stackhouse</strain>
    </source>
</reference>
<evidence type="ECO:0000259" key="10">
    <source>
        <dbReference type="PROSITE" id="PS50102"/>
    </source>
</evidence>
<accession>R7QSG6</accession>
<dbReference type="SMART" id="SM00361">
    <property type="entry name" value="RRM_1"/>
    <property type="match status" value="2"/>
</dbReference>
<keyword evidence="3" id="KW-0677">Repeat</keyword>
<sequence length="504" mass="53808">MEIDSGKGRISLSPRRERGSDRHDPESIGPSKRKASGPRRRRPTLWDVREPPYGIPMPPPGAASSVGQPVARPGAVPPLRSSDAGPRGYVPGPHDIVHAPKEGETGPLAGINVEALRALLNPHGIGMNGRVGHMAPSHGGQIAVHAGKDHVPHTGGDASALGGSQLPSQVSRHARRLYVGNLPPDTTDSQIGDFFNRALQASKGVESEGDPVISVYMNLEKRFAFIETRTIREAAAGLALDGVRFRDMFLRLRRPNDYNAALAGNPRPPDGFNPGVLGIVSTQVSDGPNKVFIGGIPYNLTEDQIKSLLQTYGPLAAFNLIKEPSTGMSKGFAFFEFVDPSAVDAACSGLHGMSVGDKTLTVRRASNSSGGHNATHASMGTGVAREAIVSQAPVSANALLTSSTTVVELRNVVTREEVENDEEYEDIKDDMEEEGGKFGKLESVVIPRPSDGPAMEAGVGRVFLKYSSKEEAERAHATMSGRRFGENTVEAAFFDETRFADRAF</sequence>
<dbReference type="InterPro" id="IPR003954">
    <property type="entry name" value="RRM_euk-type"/>
</dbReference>
<dbReference type="InterPro" id="IPR012677">
    <property type="entry name" value="Nucleotide-bd_a/b_plait_sf"/>
</dbReference>
<dbReference type="STRING" id="2769.R7QSG6"/>
<dbReference type="RefSeq" id="XP_005710745.1">
    <property type="nucleotide sequence ID" value="XM_005710688.1"/>
</dbReference>
<keyword evidence="4 7" id="KW-0694">RNA-binding</keyword>
<evidence type="ECO:0000256" key="7">
    <source>
        <dbReference type="PROSITE-ProRule" id="PRU00176"/>
    </source>
</evidence>
<dbReference type="CDD" id="cd12230">
    <property type="entry name" value="RRM1_U2AF65"/>
    <property type="match status" value="1"/>
</dbReference>
<dbReference type="CDD" id="cd12231">
    <property type="entry name" value="RRM2_U2AF65"/>
    <property type="match status" value="1"/>
</dbReference>
<dbReference type="CDD" id="cd12232">
    <property type="entry name" value="RRM3_U2AF65"/>
    <property type="match status" value="1"/>
</dbReference>
<dbReference type="PhylomeDB" id="R7QSG6"/>
<dbReference type="GeneID" id="17318477"/>
<evidence type="ECO:0000256" key="6">
    <source>
        <dbReference type="ARBA" id="ARBA00023242"/>
    </source>
</evidence>
<dbReference type="Pfam" id="PF00076">
    <property type="entry name" value="RRM_1"/>
    <property type="match status" value="1"/>
</dbReference>
<dbReference type="Proteomes" id="UP000012073">
    <property type="component" value="Unassembled WGS sequence"/>
</dbReference>
<dbReference type="FunFam" id="3.30.70.330:FF:000097">
    <property type="entry name" value="U2 snRNP auxiliary factor large subunit"/>
    <property type="match status" value="1"/>
</dbReference>
<feature type="domain" description="RRM" evidence="10">
    <location>
        <begin position="175"/>
        <end position="257"/>
    </location>
</feature>
<dbReference type="PANTHER" id="PTHR23139">
    <property type="entry name" value="RNA-BINDING PROTEIN"/>
    <property type="match status" value="1"/>
</dbReference>
<evidence type="ECO:0000256" key="3">
    <source>
        <dbReference type="ARBA" id="ARBA00022737"/>
    </source>
</evidence>
<evidence type="ECO:0000256" key="1">
    <source>
        <dbReference type="ARBA" id="ARBA00004123"/>
    </source>
</evidence>
<proteinExistence type="inferred from homology"/>
<keyword evidence="6 8" id="KW-0539">Nucleus</keyword>
<dbReference type="OMA" id="IVMTSFY"/>
<organism evidence="11 12">
    <name type="scientific">Chondrus crispus</name>
    <name type="common">Carrageen Irish moss</name>
    <name type="synonym">Polymorpha crispa</name>
    <dbReference type="NCBI Taxonomy" id="2769"/>
    <lineage>
        <taxon>Eukaryota</taxon>
        <taxon>Rhodophyta</taxon>
        <taxon>Florideophyceae</taxon>
        <taxon>Rhodymeniophycidae</taxon>
        <taxon>Gigartinales</taxon>
        <taxon>Gigartinaceae</taxon>
        <taxon>Chondrus</taxon>
    </lineage>
</organism>
<dbReference type="OrthoDB" id="10266058at2759"/>
<dbReference type="GO" id="GO:0006397">
    <property type="term" value="P:mRNA processing"/>
    <property type="evidence" value="ECO:0007669"/>
    <property type="project" value="UniProtKB-KW"/>
</dbReference>
<feature type="region of interest" description="Disordered" evidence="9">
    <location>
        <begin position="1"/>
        <end position="76"/>
    </location>
</feature>
<dbReference type="InterPro" id="IPR000504">
    <property type="entry name" value="RRM_dom"/>
</dbReference>
<keyword evidence="2 8" id="KW-0507">mRNA processing</keyword>
<dbReference type="PROSITE" id="PS50102">
    <property type="entry name" value="RRM"/>
    <property type="match status" value="3"/>
</dbReference>
<dbReference type="KEGG" id="ccp:CHC_T00010332001"/>
<dbReference type="Gene3D" id="3.30.70.330">
    <property type="match status" value="3"/>
</dbReference>
<feature type="domain" description="RRM" evidence="10">
    <location>
        <begin position="289"/>
        <end position="367"/>
    </location>
</feature>
<comment type="similarity">
    <text evidence="8">Belongs to the splicing factor SR family.</text>
</comment>
<keyword evidence="12" id="KW-1185">Reference proteome</keyword>
<dbReference type="SUPFAM" id="SSF54928">
    <property type="entry name" value="RNA-binding domain, RBD"/>
    <property type="match status" value="2"/>
</dbReference>
<evidence type="ECO:0000313" key="11">
    <source>
        <dbReference type="EMBL" id="CDF40451.1"/>
    </source>
</evidence>
<feature type="compositionally biased region" description="Basic and acidic residues" evidence="9">
    <location>
        <begin position="14"/>
        <end position="26"/>
    </location>
</feature>
<comment type="subcellular location">
    <subcellularLocation>
        <location evidence="1 8">Nucleus</location>
    </subcellularLocation>
</comment>
<feature type="compositionally biased region" description="Basic residues" evidence="9">
    <location>
        <begin position="31"/>
        <end position="43"/>
    </location>
</feature>
<comment type="function">
    <text evidence="8">Necessary for the splicing of pre-mRNA.</text>
</comment>
<dbReference type="InterPro" id="IPR035979">
    <property type="entry name" value="RBD_domain_sf"/>
</dbReference>
<dbReference type="EMBL" id="HG002185">
    <property type="protein sequence ID" value="CDF40451.1"/>
    <property type="molecule type" value="Genomic_DNA"/>
</dbReference>
<dbReference type="SMART" id="SM00360">
    <property type="entry name" value="RRM"/>
    <property type="match status" value="3"/>
</dbReference>
<evidence type="ECO:0000256" key="5">
    <source>
        <dbReference type="ARBA" id="ARBA00023187"/>
    </source>
</evidence>
<evidence type="ECO:0000256" key="8">
    <source>
        <dbReference type="RuleBase" id="RU364135"/>
    </source>
</evidence>
<evidence type="ECO:0000256" key="4">
    <source>
        <dbReference type="ARBA" id="ARBA00022884"/>
    </source>
</evidence>
<protein>
    <recommendedName>
        <fullName evidence="8">Splicing factor U2AF subunit</fullName>
    </recommendedName>
    <alternativeName>
        <fullName evidence="8">U2 snRNP auxiliary factor large subunit</fullName>
    </alternativeName>
</protein>
<feature type="domain" description="RRM" evidence="10">
    <location>
        <begin position="405"/>
        <end position="496"/>
    </location>
</feature>
<evidence type="ECO:0000313" key="12">
    <source>
        <dbReference type="Proteomes" id="UP000012073"/>
    </source>
</evidence>